<dbReference type="Gene3D" id="1.10.510.10">
    <property type="entry name" value="Transferase(Phosphotransferase) domain 1"/>
    <property type="match status" value="1"/>
</dbReference>
<sequence length="432" mass="48969">MASNSMDTEAEPTGVPMTIQNPTHPKYTQSGPVGVPVTPSVKPLASNPAKGGQKEMEFSVKKYSWRELELLTDSFSEENFIGNVKHGKVYRGKTEQGQEVTVKIWFRFESQNIDLANRHANYSLTRLECECTFLTHPDGMNHPNLVKLIGYCCEVEDHHLGVVYDLRSKDTLLNLIDKDDLNWNQRMQVALAIARVLEYLHCHNPLYQLRFVHPALIMLDQDSNPVLFDFFMLSGGIVGDKQFVSYRDKSHLCYLPYLDIYFNGLGVWSLRSGQFSFAIVLIGLISKRAFSGENWKDETEQPLIWASDQYHTKLKSGFQPNDCHLVHESLKAEPGVHDLDGVALTKMIFHCMNFHSVKRPTMSQIVQCLQGLHAFNGDFGVVEGLLRGWDSYTLPGKKKSSKWKGCLKTACLGMKDDEIDQGKKKDAQPINH</sequence>
<protein>
    <recommendedName>
        <fullName evidence="3">Protein kinase domain-containing protein</fullName>
    </recommendedName>
</protein>
<dbReference type="Pfam" id="PF07714">
    <property type="entry name" value="PK_Tyr_Ser-Thr"/>
    <property type="match status" value="1"/>
</dbReference>
<dbReference type="Proteomes" id="UP001459277">
    <property type="component" value="Unassembled WGS sequence"/>
</dbReference>
<organism evidence="4 5">
    <name type="scientific">Lithocarpus litseifolius</name>
    <dbReference type="NCBI Taxonomy" id="425828"/>
    <lineage>
        <taxon>Eukaryota</taxon>
        <taxon>Viridiplantae</taxon>
        <taxon>Streptophyta</taxon>
        <taxon>Embryophyta</taxon>
        <taxon>Tracheophyta</taxon>
        <taxon>Spermatophyta</taxon>
        <taxon>Magnoliopsida</taxon>
        <taxon>eudicotyledons</taxon>
        <taxon>Gunneridae</taxon>
        <taxon>Pentapetalae</taxon>
        <taxon>rosids</taxon>
        <taxon>fabids</taxon>
        <taxon>Fagales</taxon>
        <taxon>Fagaceae</taxon>
        <taxon>Lithocarpus</taxon>
    </lineage>
</organism>
<dbReference type="PANTHER" id="PTHR45621">
    <property type="entry name" value="OS01G0588500 PROTEIN-RELATED"/>
    <property type="match status" value="1"/>
</dbReference>
<keyword evidence="2" id="KW-0472">Membrane</keyword>
<evidence type="ECO:0000256" key="1">
    <source>
        <dbReference type="ARBA" id="ARBA00004236"/>
    </source>
</evidence>
<feature type="domain" description="Protein kinase" evidence="3">
    <location>
        <begin position="75"/>
        <end position="376"/>
    </location>
</feature>
<evidence type="ECO:0000313" key="4">
    <source>
        <dbReference type="EMBL" id="KAL0011386.1"/>
    </source>
</evidence>
<dbReference type="Gene3D" id="3.30.200.20">
    <property type="entry name" value="Phosphorylase Kinase, domain 1"/>
    <property type="match status" value="1"/>
</dbReference>
<dbReference type="SMART" id="SM00220">
    <property type="entry name" value="S_TKc"/>
    <property type="match status" value="1"/>
</dbReference>
<dbReference type="InterPro" id="IPR000719">
    <property type="entry name" value="Prot_kinase_dom"/>
</dbReference>
<evidence type="ECO:0000313" key="5">
    <source>
        <dbReference type="Proteomes" id="UP001459277"/>
    </source>
</evidence>
<dbReference type="EMBL" id="JAZDWU010000002">
    <property type="protein sequence ID" value="KAL0011386.1"/>
    <property type="molecule type" value="Genomic_DNA"/>
</dbReference>
<dbReference type="AlphaFoldDB" id="A0AAW2DQU0"/>
<reference evidence="4 5" key="1">
    <citation type="submission" date="2024-01" db="EMBL/GenBank/DDBJ databases">
        <title>A telomere-to-telomere, gap-free genome of sweet tea (Lithocarpus litseifolius).</title>
        <authorList>
            <person name="Zhou J."/>
        </authorList>
    </citation>
    <scope>NUCLEOTIDE SEQUENCE [LARGE SCALE GENOMIC DNA]</scope>
    <source>
        <strain evidence="4">Zhou-2022a</strain>
        <tissue evidence="4">Leaf</tissue>
    </source>
</reference>
<proteinExistence type="predicted"/>
<dbReference type="GO" id="GO:0005524">
    <property type="term" value="F:ATP binding"/>
    <property type="evidence" value="ECO:0007669"/>
    <property type="project" value="InterPro"/>
</dbReference>
<gene>
    <name evidence="4" type="ORF">SO802_006494</name>
</gene>
<comment type="subcellular location">
    <subcellularLocation>
        <location evidence="1">Cell membrane</location>
    </subcellularLocation>
</comment>
<dbReference type="SUPFAM" id="SSF56112">
    <property type="entry name" value="Protein kinase-like (PK-like)"/>
    <property type="match status" value="1"/>
</dbReference>
<keyword evidence="5" id="KW-1185">Reference proteome</keyword>
<evidence type="ECO:0000259" key="3">
    <source>
        <dbReference type="PROSITE" id="PS50011"/>
    </source>
</evidence>
<accession>A0AAW2DQU0</accession>
<dbReference type="InterPro" id="IPR050823">
    <property type="entry name" value="Plant_Ser_Thr_Prot_Kinase"/>
</dbReference>
<dbReference type="PROSITE" id="PS50011">
    <property type="entry name" value="PROTEIN_KINASE_DOM"/>
    <property type="match status" value="1"/>
</dbReference>
<dbReference type="InterPro" id="IPR001245">
    <property type="entry name" value="Ser-Thr/Tyr_kinase_cat_dom"/>
</dbReference>
<evidence type="ECO:0000256" key="2">
    <source>
        <dbReference type="ARBA" id="ARBA00022475"/>
    </source>
</evidence>
<dbReference type="GO" id="GO:0005886">
    <property type="term" value="C:plasma membrane"/>
    <property type="evidence" value="ECO:0007669"/>
    <property type="project" value="UniProtKB-SubCell"/>
</dbReference>
<dbReference type="InterPro" id="IPR011009">
    <property type="entry name" value="Kinase-like_dom_sf"/>
</dbReference>
<name>A0AAW2DQU0_9ROSI</name>
<dbReference type="GO" id="GO:0004672">
    <property type="term" value="F:protein kinase activity"/>
    <property type="evidence" value="ECO:0007669"/>
    <property type="project" value="InterPro"/>
</dbReference>
<comment type="caution">
    <text evidence="4">The sequence shown here is derived from an EMBL/GenBank/DDBJ whole genome shotgun (WGS) entry which is preliminary data.</text>
</comment>
<keyword evidence="2" id="KW-1003">Cell membrane</keyword>